<accession>A0A8T1VR17</accession>
<organism evidence="2 3">
    <name type="scientific">Phytophthora pseudosyringae</name>
    <dbReference type="NCBI Taxonomy" id="221518"/>
    <lineage>
        <taxon>Eukaryota</taxon>
        <taxon>Sar</taxon>
        <taxon>Stramenopiles</taxon>
        <taxon>Oomycota</taxon>
        <taxon>Peronosporomycetes</taxon>
        <taxon>Peronosporales</taxon>
        <taxon>Peronosporaceae</taxon>
        <taxon>Phytophthora</taxon>
    </lineage>
</organism>
<evidence type="ECO:0000256" key="1">
    <source>
        <dbReference type="SAM" id="MobiDB-lite"/>
    </source>
</evidence>
<sequence>MSQPKLSTRKPLGEAFPRLASPKPSRRKVESHTSPVNKCLGSVKGPTASSSMQSFSALRSQAVDVIAPPSNHENTRESADPAAGTKPAATKREHLAVCIRSQQRERAHRMQADLTAHNARRRRFHELPGNFEADRLMRIRADVSFEIMCEALAKRDKAAGIKHEDVPRDLFK</sequence>
<proteinExistence type="predicted"/>
<dbReference type="OrthoDB" id="115900at2759"/>
<feature type="region of interest" description="Disordered" evidence="1">
    <location>
        <begin position="1"/>
        <end position="92"/>
    </location>
</feature>
<comment type="caution">
    <text evidence="2">The sequence shown here is derived from an EMBL/GenBank/DDBJ whole genome shotgun (WGS) entry which is preliminary data.</text>
</comment>
<dbReference type="AlphaFoldDB" id="A0A8T1VR17"/>
<dbReference type="Proteomes" id="UP000694044">
    <property type="component" value="Unassembled WGS sequence"/>
</dbReference>
<gene>
    <name evidence="2" type="ORF">PHYPSEUDO_003562</name>
</gene>
<evidence type="ECO:0000313" key="3">
    <source>
        <dbReference type="Proteomes" id="UP000694044"/>
    </source>
</evidence>
<protein>
    <submittedName>
        <fullName evidence="2">Uncharacterized protein</fullName>
    </submittedName>
</protein>
<evidence type="ECO:0000313" key="2">
    <source>
        <dbReference type="EMBL" id="KAG7383581.1"/>
    </source>
</evidence>
<name>A0A8T1VR17_9STRA</name>
<keyword evidence="3" id="KW-1185">Reference proteome</keyword>
<reference evidence="2" key="1">
    <citation type="submission" date="2021-02" db="EMBL/GenBank/DDBJ databases">
        <authorList>
            <person name="Palmer J.M."/>
        </authorList>
    </citation>
    <scope>NUCLEOTIDE SEQUENCE</scope>
    <source>
        <strain evidence="2">SCRP734</strain>
    </source>
</reference>
<dbReference type="EMBL" id="JAGDFM010000173">
    <property type="protein sequence ID" value="KAG7383581.1"/>
    <property type="molecule type" value="Genomic_DNA"/>
</dbReference>
<feature type="compositionally biased region" description="Polar residues" evidence="1">
    <location>
        <begin position="47"/>
        <end position="59"/>
    </location>
</feature>